<evidence type="ECO:0000313" key="2">
    <source>
        <dbReference type="Proteomes" id="UP001151081"/>
    </source>
</evidence>
<dbReference type="RefSeq" id="WP_272426580.1">
    <property type="nucleotide sequence ID" value="NZ_JAGTJJ010000021.1"/>
</dbReference>
<evidence type="ECO:0000313" key="1">
    <source>
        <dbReference type="EMBL" id="MDC3984531.1"/>
    </source>
</evidence>
<proteinExistence type="predicted"/>
<organism evidence="1 2">
    <name type="scientific">Polyangium jinanense</name>
    <dbReference type="NCBI Taxonomy" id="2829994"/>
    <lineage>
        <taxon>Bacteria</taxon>
        <taxon>Pseudomonadati</taxon>
        <taxon>Myxococcota</taxon>
        <taxon>Polyangia</taxon>
        <taxon>Polyangiales</taxon>
        <taxon>Polyangiaceae</taxon>
        <taxon>Polyangium</taxon>
    </lineage>
</organism>
<dbReference type="AlphaFoldDB" id="A0A9X4AUE6"/>
<gene>
    <name evidence="1" type="ORF">KEG57_28750</name>
</gene>
<protein>
    <submittedName>
        <fullName evidence="1">Uncharacterized protein</fullName>
    </submittedName>
</protein>
<name>A0A9X4AUE6_9BACT</name>
<comment type="caution">
    <text evidence="1">The sequence shown here is derived from an EMBL/GenBank/DDBJ whole genome shotgun (WGS) entry which is preliminary data.</text>
</comment>
<reference evidence="1 2" key="1">
    <citation type="submission" date="2021-04" db="EMBL/GenBank/DDBJ databases">
        <title>Genome analysis of Polyangium sp.</title>
        <authorList>
            <person name="Li Y."/>
            <person name="Wang J."/>
        </authorList>
    </citation>
    <scope>NUCLEOTIDE SEQUENCE [LARGE SCALE GENOMIC DNA]</scope>
    <source>
        <strain evidence="1 2">SDU14</strain>
    </source>
</reference>
<accession>A0A9X4AUE6</accession>
<dbReference type="Proteomes" id="UP001151081">
    <property type="component" value="Unassembled WGS sequence"/>
</dbReference>
<dbReference type="EMBL" id="JAGTJJ010000021">
    <property type="protein sequence ID" value="MDC3984531.1"/>
    <property type="molecule type" value="Genomic_DNA"/>
</dbReference>
<sequence>MSKKEESWTHEIRAHLVALSREPERPALDIEWLIARCDDTLVRYEGHWQQASYRQLTKDVANFADEFPGMLPQELVCAPE</sequence>
<keyword evidence="2" id="KW-1185">Reference proteome</keyword>